<dbReference type="PANTHER" id="PTHR41774">
    <property type="match status" value="1"/>
</dbReference>
<keyword evidence="2" id="KW-1185">Reference proteome</keyword>
<dbReference type="RefSeq" id="WP_114705224.1">
    <property type="nucleotide sequence ID" value="NZ_QDKL01000001.1"/>
</dbReference>
<dbReference type="InterPro" id="IPR015867">
    <property type="entry name" value="N-reg_PII/ATP_PRibTrfase_C"/>
</dbReference>
<comment type="caution">
    <text evidence="1">The sequence shown here is derived from an EMBL/GenBank/DDBJ whole genome shotgun (WGS) entry which is preliminary data.</text>
</comment>
<organism evidence="1 2">
    <name type="scientific">Halobacteriovorax vibrionivorans</name>
    <dbReference type="NCBI Taxonomy" id="2152716"/>
    <lineage>
        <taxon>Bacteria</taxon>
        <taxon>Pseudomonadati</taxon>
        <taxon>Bdellovibrionota</taxon>
        <taxon>Bacteriovoracia</taxon>
        <taxon>Bacteriovoracales</taxon>
        <taxon>Halobacteriovoraceae</taxon>
        <taxon>Halobacteriovorax</taxon>
    </lineage>
</organism>
<protein>
    <submittedName>
        <fullName evidence="1">NGG1p interacting factor NIF3</fullName>
    </submittedName>
</protein>
<gene>
    <name evidence="1" type="ORF">DAY19_00500</name>
</gene>
<dbReference type="PANTHER" id="PTHR41774:SF1">
    <property type="entry name" value="NGG1P INTERACTING FACTOR NIF3"/>
    <property type="match status" value="1"/>
</dbReference>
<dbReference type="Proteomes" id="UP000443582">
    <property type="component" value="Unassembled WGS sequence"/>
</dbReference>
<proteinExistence type="predicted"/>
<dbReference type="SUPFAM" id="SSF102705">
    <property type="entry name" value="NIF3 (NGG1p interacting factor 3)-like"/>
    <property type="match status" value="1"/>
</dbReference>
<evidence type="ECO:0000313" key="2">
    <source>
        <dbReference type="Proteomes" id="UP000443582"/>
    </source>
</evidence>
<dbReference type="InterPro" id="IPR036069">
    <property type="entry name" value="DUF34/NIF3_sf"/>
</dbReference>
<dbReference type="Gene3D" id="3.30.70.120">
    <property type="match status" value="1"/>
</dbReference>
<sequence>MKKLVFFVPVDDAQEVKEAIFNAGAGTIGNYDKCSFETEGIGQFRPNNQANPHIGESGIIEKVRELKVETICPDDKVKEVIKALRTAHPYEEPAIDLYELVNF</sequence>
<dbReference type="EMBL" id="QDKL01000001">
    <property type="protein sequence ID" value="RZF22279.1"/>
    <property type="molecule type" value="Genomic_DNA"/>
</dbReference>
<evidence type="ECO:0000313" key="1">
    <source>
        <dbReference type="EMBL" id="RZF22279.1"/>
    </source>
</evidence>
<accession>A0ABY0IIH7</accession>
<reference evidence="2" key="1">
    <citation type="journal article" date="2019" name="Int. J. Syst. Evol. Microbiol.">
        <title>Halobacteriovorax valvorus sp. nov., a novel prokaryotic predator isolated from coastal seawater of China.</title>
        <authorList>
            <person name="Chen M.-X."/>
        </authorList>
    </citation>
    <scope>NUCLEOTIDE SEQUENCE [LARGE SCALE GENOMIC DNA]</scope>
    <source>
        <strain evidence="2">BL9</strain>
    </source>
</reference>
<name>A0ABY0IIH7_9BACT</name>